<dbReference type="Pfam" id="PF00561">
    <property type="entry name" value="Abhydrolase_1"/>
    <property type="match status" value="1"/>
</dbReference>
<organism evidence="2 3">
    <name type="scientific">Entotheonella factor</name>
    <dbReference type="NCBI Taxonomy" id="1429438"/>
    <lineage>
        <taxon>Bacteria</taxon>
        <taxon>Pseudomonadati</taxon>
        <taxon>Nitrospinota/Tectimicrobiota group</taxon>
        <taxon>Candidatus Tectimicrobiota</taxon>
        <taxon>Candidatus Entotheonellia</taxon>
        <taxon>Candidatus Entotheonellales</taxon>
        <taxon>Candidatus Entotheonellaceae</taxon>
        <taxon>Candidatus Entotheonella</taxon>
    </lineage>
</organism>
<dbReference type="InterPro" id="IPR050266">
    <property type="entry name" value="AB_hydrolase_sf"/>
</dbReference>
<evidence type="ECO:0000313" key="3">
    <source>
        <dbReference type="Proteomes" id="UP000019141"/>
    </source>
</evidence>
<dbReference type="Gene3D" id="3.40.50.1820">
    <property type="entry name" value="alpha/beta hydrolase"/>
    <property type="match status" value="1"/>
</dbReference>
<name>W4LAH4_ENTF1</name>
<feature type="domain" description="AB hydrolase-1" evidence="1">
    <location>
        <begin position="36"/>
        <end position="247"/>
    </location>
</feature>
<comment type="caution">
    <text evidence="2">The sequence shown here is derived from an EMBL/GenBank/DDBJ whole genome shotgun (WGS) entry which is preliminary data.</text>
</comment>
<dbReference type="HOGENOM" id="CLU_020336_13_2_7"/>
<dbReference type="InterPro" id="IPR029058">
    <property type="entry name" value="AB_hydrolase_fold"/>
</dbReference>
<dbReference type="InterPro" id="IPR000073">
    <property type="entry name" value="AB_hydrolase_1"/>
</dbReference>
<dbReference type="PANTHER" id="PTHR43798:SF33">
    <property type="entry name" value="HYDROLASE, PUTATIVE (AFU_ORTHOLOGUE AFUA_2G14860)-RELATED"/>
    <property type="match status" value="1"/>
</dbReference>
<keyword evidence="3" id="KW-1185">Reference proteome</keyword>
<reference evidence="2 3" key="1">
    <citation type="journal article" date="2014" name="Nature">
        <title>An environmental bacterial taxon with a large and distinct metabolic repertoire.</title>
        <authorList>
            <person name="Wilson M.C."/>
            <person name="Mori T."/>
            <person name="Ruckert C."/>
            <person name="Uria A.R."/>
            <person name="Helf M.J."/>
            <person name="Takada K."/>
            <person name="Gernert C."/>
            <person name="Steffens U.A."/>
            <person name="Heycke N."/>
            <person name="Schmitt S."/>
            <person name="Rinke C."/>
            <person name="Helfrich E.J."/>
            <person name="Brachmann A.O."/>
            <person name="Gurgui C."/>
            <person name="Wakimoto T."/>
            <person name="Kracht M."/>
            <person name="Crusemann M."/>
            <person name="Hentschel U."/>
            <person name="Abe I."/>
            <person name="Matsunaga S."/>
            <person name="Kalinowski J."/>
            <person name="Takeyama H."/>
            <person name="Piel J."/>
        </authorList>
    </citation>
    <scope>NUCLEOTIDE SEQUENCE [LARGE SCALE GENOMIC DNA]</scope>
    <source>
        <strain evidence="3">TSY1</strain>
    </source>
</reference>
<gene>
    <name evidence="2" type="ORF">ETSY1_32755</name>
</gene>
<accession>W4LAH4</accession>
<proteinExistence type="predicted"/>
<evidence type="ECO:0000259" key="1">
    <source>
        <dbReference type="Pfam" id="PF00561"/>
    </source>
</evidence>
<dbReference type="AlphaFoldDB" id="W4LAH4"/>
<evidence type="ECO:0000313" key="2">
    <source>
        <dbReference type="EMBL" id="ETW94919.1"/>
    </source>
</evidence>
<dbReference type="PANTHER" id="PTHR43798">
    <property type="entry name" value="MONOACYLGLYCEROL LIPASE"/>
    <property type="match status" value="1"/>
</dbReference>
<dbReference type="GO" id="GO:0016020">
    <property type="term" value="C:membrane"/>
    <property type="evidence" value="ECO:0007669"/>
    <property type="project" value="TreeGrafter"/>
</dbReference>
<protein>
    <recommendedName>
        <fullName evidence="1">AB hydrolase-1 domain-containing protein</fullName>
    </recommendedName>
</protein>
<sequence length="263" mass="29116">MITPAEETVEVAGGQLHVIQGGSGSPLMILHDELGHPGWLPFHDALARNHTLYLPCHPGFGYTDRIDWVMTMRDFAGWYLEALDDLGWGPMPVLGYGLGGWLAAEMAAMCPPQFSKLIVAGAPGIKPPTGEIFDMFMVVAKDYIAKSFYDSANSAPYQAFFGGDVTPEQLEQWEYAREEASRLTWRPYMHYPGLAPLLHRLKRLPTLVIWGREDAIVPLSAGEAYHQAIPGSQWVVIDQCGHHPAIEQAEAFVQHVETFLSAS</sequence>
<dbReference type="Proteomes" id="UP000019141">
    <property type="component" value="Unassembled WGS sequence"/>
</dbReference>
<dbReference type="SUPFAM" id="SSF53474">
    <property type="entry name" value="alpha/beta-Hydrolases"/>
    <property type="match status" value="1"/>
</dbReference>
<dbReference type="PRINTS" id="PR00111">
    <property type="entry name" value="ABHYDROLASE"/>
</dbReference>
<dbReference type="EMBL" id="AZHW01000984">
    <property type="protein sequence ID" value="ETW94919.1"/>
    <property type="molecule type" value="Genomic_DNA"/>
</dbReference>